<dbReference type="Proteomes" id="UP000007952">
    <property type="component" value="Chromosome"/>
</dbReference>
<organism evidence="1 2">
    <name type="scientific">Mycoplasma haemofelis (strain Ohio2)</name>
    <dbReference type="NCBI Taxonomy" id="859194"/>
    <lineage>
        <taxon>Bacteria</taxon>
        <taxon>Bacillati</taxon>
        <taxon>Mycoplasmatota</taxon>
        <taxon>Mollicutes</taxon>
        <taxon>Mycoplasmataceae</taxon>
        <taxon>Mycoplasma</taxon>
    </lineage>
</organism>
<dbReference type="BioCyc" id="MHAE859194:G1GR7-702-MONOMER"/>
<evidence type="ECO:0000313" key="2">
    <source>
        <dbReference type="Proteomes" id="UP000007952"/>
    </source>
</evidence>
<reference evidence="1 2" key="1">
    <citation type="journal article" date="2011" name="J. Bacteriol.">
        <title>Complete genome sequences of two hemotropic Mycoplasmas, Mycoplasma haemofelis strain Ohio2 and Mycoplasma suis strain Illinois.</title>
        <authorList>
            <person name="Messick J.B."/>
            <person name="Santos A.P."/>
            <person name="Guimaraes A.M."/>
        </authorList>
    </citation>
    <scope>NUCLEOTIDE SEQUENCE [LARGE SCALE GENOMIC DNA]</scope>
    <source>
        <strain evidence="1 2">Ohio2</strain>
    </source>
</reference>
<accession>F6FID3</accession>
<dbReference type="AlphaFoldDB" id="F6FID3"/>
<gene>
    <name evidence="1" type="ordered locus">MHF_0711</name>
</gene>
<protein>
    <submittedName>
        <fullName evidence="1">Uncharacterized protein</fullName>
    </submittedName>
</protein>
<name>F6FID3_MYCHI</name>
<sequence>MATTLTLPQMGLAFLGAMGASGLGLLIKSQIFDEPIVVKFKNKYSQALLDLSSTEGDGFTKTESKWTSFKGSQGTPKNSLLAEAKTLSTSDETNSKKKYREGCRSIYDSKFVSEGDAWDDFKAYCSKTNGDAWGSEKWINDAITGSSVASPWKERLDALKSKVSILPKALSDLKAAIGSTTYSTQHATTLKTWCDSEKNSPFEGSDSHTYKYLGEFCRTA</sequence>
<dbReference type="EMBL" id="CP002808">
    <property type="protein sequence ID" value="AEG72981.1"/>
    <property type="molecule type" value="Genomic_DNA"/>
</dbReference>
<dbReference type="KEGG" id="mhf:MHF_0711"/>
<evidence type="ECO:0000313" key="1">
    <source>
        <dbReference type="EMBL" id="AEG72981.1"/>
    </source>
</evidence>
<dbReference type="HOGENOM" id="CLU_096783_0_0_14"/>
<reference key="2">
    <citation type="submission" date="2011-05" db="EMBL/GenBank/DDBJ databases">
        <title>The Genome of Mycoplasma haemofelis Strain Ohio2, a pathogenic hemoplasma of the cat.</title>
        <authorList>
            <person name="Santos A.P."/>
            <person name="Guimaraes A.M.S."/>
            <person name="SanMiguel P.J."/>
            <person name="Martin S.W."/>
            <person name="Messick J.B."/>
        </authorList>
    </citation>
    <scope>NUCLEOTIDE SEQUENCE</scope>
    <source>
        <strain>Ohio2</strain>
    </source>
</reference>
<proteinExistence type="predicted"/>
<dbReference type="STRING" id="859194.MHF_0711"/>